<dbReference type="EMBL" id="BMRP01000003">
    <property type="protein sequence ID" value="GGU50501.1"/>
    <property type="molecule type" value="Genomic_DNA"/>
</dbReference>
<evidence type="ECO:0000256" key="3">
    <source>
        <dbReference type="SAM" id="SignalP"/>
    </source>
</evidence>
<evidence type="ECO:0000256" key="2">
    <source>
        <dbReference type="SAM" id="MobiDB-lite"/>
    </source>
</evidence>
<dbReference type="Gene3D" id="3.60.21.10">
    <property type="match status" value="1"/>
</dbReference>
<feature type="domain" description="Capsule synthesis protein CapA" evidence="4">
    <location>
        <begin position="60"/>
        <end position="333"/>
    </location>
</feature>
<keyword evidence="6" id="KW-1185">Reference proteome</keyword>
<feature type="region of interest" description="Disordered" evidence="2">
    <location>
        <begin position="21"/>
        <end position="50"/>
    </location>
</feature>
<keyword evidence="3" id="KW-0732">Signal</keyword>
<dbReference type="PROSITE" id="PS51257">
    <property type="entry name" value="PROKAR_LIPOPROTEIN"/>
    <property type="match status" value="1"/>
</dbReference>
<dbReference type="SMART" id="SM00854">
    <property type="entry name" value="PGA_cap"/>
    <property type="match status" value="1"/>
</dbReference>
<evidence type="ECO:0000313" key="6">
    <source>
        <dbReference type="Proteomes" id="UP000654471"/>
    </source>
</evidence>
<dbReference type="Pfam" id="PF09587">
    <property type="entry name" value="PGA_cap"/>
    <property type="match status" value="1"/>
</dbReference>
<keyword evidence="5" id="KW-0449">Lipoprotein</keyword>
<gene>
    <name evidence="5" type="ORF">GCM10010211_13530</name>
</gene>
<feature type="region of interest" description="Disordered" evidence="2">
    <location>
        <begin position="283"/>
        <end position="312"/>
    </location>
</feature>
<feature type="signal peptide" evidence="3">
    <location>
        <begin position="1"/>
        <end position="15"/>
    </location>
</feature>
<comment type="similarity">
    <text evidence="1">Belongs to the CapA family.</text>
</comment>
<sequence length="417" mass="43612">MFTRSAAAVLLAALAAGCGSRTDAPRHGPAHRTAGPSAAGAPHRRAGARSATAASARPFTLVASGDIIPAHPDALGTAQDDAPVHGGYDFRPMLRDVRPVIDGAGLALCHLAAPLGPLDGPFTGYPMLQAPPQVATALKATGFDSCATASNHALDQGVAGVRHTLDVLDTVGLRHTGSARGAAEAARPALLRAPGGARVAQLSYTYGTDGVERPAGEPWAVNLLDARKIVADARAARRAGADIVVVSPHWGTEYRTAPDARQLRLARVLAAARTDGRPDIDLIVGSHTHTPQPYEKVNGTGAGREQDARQQQADLHSGGTWVAYGLGDLIGGTTHDRLGTMSTAARFTFTPPAEAGGRWEITKAEFVPLWWDARAGRVINVNKAIKAGRRDLKPLRRSIRRMVLSRGARKAGLAMGK</sequence>
<reference evidence="6" key="1">
    <citation type="journal article" date="2019" name="Int. J. Syst. Evol. Microbiol.">
        <title>The Global Catalogue of Microorganisms (GCM) 10K type strain sequencing project: providing services to taxonomists for standard genome sequencing and annotation.</title>
        <authorList>
            <consortium name="The Broad Institute Genomics Platform"/>
            <consortium name="The Broad Institute Genome Sequencing Center for Infectious Disease"/>
            <person name="Wu L."/>
            <person name="Ma J."/>
        </authorList>
    </citation>
    <scope>NUCLEOTIDE SEQUENCE [LARGE SCALE GENOMIC DNA]</scope>
    <source>
        <strain evidence="6">JCM 3399</strain>
    </source>
</reference>
<dbReference type="Proteomes" id="UP000654471">
    <property type="component" value="Unassembled WGS sequence"/>
</dbReference>
<dbReference type="PANTHER" id="PTHR33393">
    <property type="entry name" value="POLYGLUTAMINE SYNTHESIS ACCESSORY PROTEIN RV0574C-RELATED"/>
    <property type="match status" value="1"/>
</dbReference>
<name>A0ABQ2URR2_9ACTN</name>
<evidence type="ECO:0000256" key="1">
    <source>
        <dbReference type="ARBA" id="ARBA00005662"/>
    </source>
</evidence>
<dbReference type="PANTHER" id="PTHR33393:SF13">
    <property type="entry name" value="PGA BIOSYNTHESIS PROTEIN CAPA"/>
    <property type="match status" value="1"/>
</dbReference>
<dbReference type="InterPro" id="IPR052169">
    <property type="entry name" value="CW_Biosynth-Accessory"/>
</dbReference>
<proteinExistence type="inferred from homology"/>
<feature type="chain" id="PRO_5045433992" evidence="3">
    <location>
        <begin position="16"/>
        <end position="417"/>
    </location>
</feature>
<dbReference type="InterPro" id="IPR029052">
    <property type="entry name" value="Metallo-depent_PP-like"/>
</dbReference>
<accession>A0ABQ2URR2</accession>
<dbReference type="InterPro" id="IPR019079">
    <property type="entry name" value="Capsule_synth_CapA"/>
</dbReference>
<dbReference type="SUPFAM" id="SSF56300">
    <property type="entry name" value="Metallo-dependent phosphatases"/>
    <property type="match status" value="1"/>
</dbReference>
<evidence type="ECO:0000313" key="5">
    <source>
        <dbReference type="EMBL" id="GGU50501.1"/>
    </source>
</evidence>
<dbReference type="CDD" id="cd07381">
    <property type="entry name" value="MPP_CapA"/>
    <property type="match status" value="1"/>
</dbReference>
<protein>
    <submittedName>
        <fullName evidence="5">Lipoprotein</fullName>
    </submittedName>
</protein>
<comment type="caution">
    <text evidence="5">The sequence shown here is derived from an EMBL/GenBank/DDBJ whole genome shotgun (WGS) entry which is preliminary data.</text>
</comment>
<evidence type="ECO:0000259" key="4">
    <source>
        <dbReference type="SMART" id="SM00854"/>
    </source>
</evidence>
<organism evidence="5 6">
    <name type="scientific">Streptomyces albospinus</name>
    <dbReference type="NCBI Taxonomy" id="285515"/>
    <lineage>
        <taxon>Bacteria</taxon>
        <taxon>Bacillati</taxon>
        <taxon>Actinomycetota</taxon>
        <taxon>Actinomycetes</taxon>
        <taxon>Kitasatosporales</taxon>
        <taxon>Streptomycetaceae</taxon>
        <taxon>Streptomyces</taxon>
    </lineage>
</organism>